<evidence type="ECO:0000256" key="1">
    <source>
        <dbReference type="SAM" id="MobiDB-lite"/>
    </source>
</evidence>
<evidence type="ECO:0000313" key="2">
    <source>
        <dbReference type="Proteomes" id="UP000887565"/>
    </source>
</evidence>
<dbReference type="AlphaFoldDB" id="A0A915JGU9"/>
<dbReference type="WBParaSite" id="nRc.2.0.1.t25043-RA">
    <property type="protein sequence ID" value="nRc.2.0.1.t25043-RA"/>
    <property type="gene ID" value="nRc.2.0.1.g25043"/>
</dbReference>
<feature type="region of interest" description="Disordered" evidence="1">
    <location>
        <begin position="38"/>
        <end position="59"/>
    </location>
</feature>
<name>A0A915JGU9_ROMCU</name>
<dbReference type="Proteomes" id="UP000887565">
    <property type="component" value="Unplaced"/>
</dbReference>
<keyword evidence="2" id="KW-1185">Reference proteome</keyword>
<proteinExistence type="predicted"/>
<reference evidence="3" key="1">
    <citation type="submission" date="2022-11" db="UniProtKB">
        <authorList>
            <consortium name="WormBaseParasite"/>
        </authorList>
    </citation>
    <scope>IDENTIFICATION</scope>
</reference>
<evidence type="ECO:0000313" key="3">
    <source>
        <dbReference type="WBParaSite" id="nRc.2.0.1.t25043-RA"/>
    </source>
</evidence>
<sequence>MAMVIGPVVRFVDIDLFNGGFYLEILVKDDGVKAGEQGEAKSAANGMQVVRRPNQSPST</sequence>
<accession>A0A915JGU9</accession>
<protein>
    <submittedName>
        <fullName evidence="3">Uncharacterized protein</fullName>
    </submittedName>
</protein>
<organism evidence="2 3">
    <name type="scientific">Romanomermis culicivorax</name>
    <name type="common">Nematode worm</name>
    <dbReference type="NCBI Taxonomy" id="13658"/>
    <lineage>
        <taxon>Eukaryota</taxon>
        <taxon>Metazoa</taxon>
        <taxon>Ecdysozoa</taxon>
        <taxon>Nematoda</taxon>
        <taxon>Enoplea</taxon>
        <taxon>Dorylaimia</taxon>
        <taxon>Mermithida</taxon>
        <taxon>Mermithoidea</taxon>
        <taxon>Mermithidae</taxon>
        <taxon>Romanomermis</taxon>
    </lineage>
</organism>